<organism evidence="6 7">
    <name type="scientific">Gouania willdenowi</name>
    <name type="common">Blunt-snouted clingfish</name>
    <name type="synonym">Lepadogaster willdenowi</name>
    <dbReference type="NCBI Taxonomy" id="441366"/>
    <lineage>
        <taxon>Eukaryota</taxon>
        <taxon>Metazoa</taxon>
        <taxon>Chordata</taxon>
        <taxon>Craniata</taxon>
        <taxon>Vertebrata</taxon>
        <taxon>Euteleostomi</taxon>
        <taxon>Actinopterygii</taxon>
        <taxon>Neopterygii</taxon>
        <taxon>Teleostei</taxon>
        <taxon>Neoteleostei</taxon>
        <taxon>Acanthomorphata</taxon>
        <taxon>Ovalentaria</taxon>
        <taxon>Blenniimorphae</taxon>
        <taxon>Blenniiformes</taxon>
        <taxon>Gobiesocoidei</taxon>
        <taxon>Gobiesocidae</taxon>
        <taxon>Gobiesocinae</taxon>
        <taxon>Gouania</taxon>
    </lineage>
</organism>
<dbReference type="Pfam" id="PF05825">
    <property type="entry name" value="PSP94"/>
    <property type="match status" value="1"/>
</dbReference>
<keyword evidence="5" id="KW-0732">Signal</keyword>
<feature type="chain" id="PRO_5034698452" description="Beta-microseminoprotein-like" evidence="5">
    <location>
        <begin position="20"/>
        <end position="109"/>
    </location>
</feature>
<dbReference type="PANTHER" id="PTHR10500:SF7">
    <property type="entry name" value="BETA-MICROSEMINOPROTEIN"/>
    <property type="match status" value="1"/>
</dbReference>
<dbReference type="Gene3D" id="2.60.40.1900">
    <property type="entry name" value="Beta-microseminoprotein (PSP94) domain"/>
    <property type="match status" value="1"/>
</dbReference>
<keyword evidence="4" id="KW-1015">Disulfide bond</keyword>
<sequence length="109" mass="11666">MNFCAVVVLLAAAVTLTDGFCYQNPPPMLGENPTHCKDSVDGTWHVVGSSWINSQCHDCSCSGCCSLAARPVDVPEDCVAELDSKACEYIVHKKGDPSVICPVFEFVGK</sequence>
<dbReference type="GO" id="GO:0005576">
    <property type="term" value="C:extracellular region"/>
    <property type="evidence" value="ECO:0007669"/>
    <property type="project" value="UniProtKB-SubCell"/>
</dbReference>
<dbReference type="Ensembl" id="ENSGWIT00000050306.1">
    <property type="protein sequence ID" value="ENSGWIP00000046486.1"/>
    <property type="gene ID" value="ENSGWIG00000022947.1"/>
</dbReference>
<reference evidence="6" key="1">
    <citation type="submission" date="2020-06" db="EMBL/GenBank/DDBJ databases">
        <authorList>
            <consortium name="Wellcome Sanger Institute Data Sharing"/>
        </authorList>
    </citation>
    <scope>NUCLEOTIDE SEQUENCE [LARGE SCALE GENOMIC DNA]</scope>
</reference>
<dbReference type="Proteomes" id="UP000694680">
    <property type="component" value="Chromosome 9"/>
</dbReference>
<evidence type="ECO:0000313" key="6">
    <source>
        <dbReference type="Ensembl" id="ENSGWIP00000046486.1"/>
    </source>
</evidence>
<comment type="similarity">
    <text evidence="2">Belongs to the beta-microseminoprotein family.</text>
</comment>
<protein>
    <recommendedName>
        <fullName evidence="8">Beta-microseminoprotein-like</fullName>
    </recommendedName>
</protein>
<evidence type="ECO:0000256" key="1">
    <source>
        <dbReference type="ARBA" id="ARBA00004613"/>
    </source>
</evidence>
<proteinExistence type="inferred from homology"/>
<feature type="signal peptide" evidence="5">
    <location>
        <begin position="1"/>
        <end position="19"/>
    </location>
</feature>
<dbReference type="AlphaFoldDB" id="A0A8C5HJC8"/>
<comment type="subcellular location">
    <subcellularLocation>
        <location evidence="1">Secreted</location>
    </subcellularLocation>
</comment>
<evidence type="ECO:0000256" key="3">
    <source>
        <dbReference type="ARBA" id="ARBA00022525"/>
    </source>
</evidence>
<name>A0A8C5HJC8_GOUWI</name>
<dbReference type="PANTHER" id="PTHR10500">
    <property type="entry name" value="BETA-MICROSEMINOPROTEIN"/>
    <property type="match status" value="1"/>
</dbReference>
<evidence type="ECO:0000313" key="7">
    <source>
        <dbReference type="Proteomes" id="UP000694680"/>
    </source>
</evidence>
<evidence type="ECO:0000256" key="5">
    <source>
        <dbReference type="SAM" id="SignalP"/>
    </source>
</evidence>
<keyword evidence="7" id="KW-1185">Reference proteome</keyword>
<dbReference type="InterPro" id="IPR008735">
    <property type="entry name" value="PSP94"/>
</dbReference>
<evidence type="ECO:0008006" key="8">
    <source>
        <dbReference type="Google" id="ProtNLM"/>
    </source>
</evidence>
<reference evidence="6" key="2">
    <citation type="submission" date="2025-08" db="UniProtKB">
        <authorList>
            <consortium name="Ensembl"/>
        </authorList>
    </citation>
    <scope>IDENTIFICATION</scope>
</reference>
<accession>A0A8C5HJC8</accession>
<keyword evidence="3" id="KW-0964">Secreted</keyword>
<reference evidence="6" key="3">
    <citation type="submission" date="2025-09" db="UniProtKB">
        <authorList>
            <consortium name="Ensembl"/>
        </authorList>
    </citation>
    <scope>IDENTIFICATION</scope>
</reference>
<evidence type="ECO:0000256" key="4">
    <source>
        <dbReference type="ARBA" id="ARBA00023157"/>
    </source>
</evidence>
<evidence type="ECO:0000256" key="2">
    <source>
        <dbReference type="ARBA" id="ARBA00010352"/>
    </source>
</evidence>